<feature type="region of interest" description="Disordered" evidence="2">
    <location>
        <begin position="633"/>
        <end position="661"/>
    </location>
</feature>
<dbReference type="AlphaFoldDB" id="A0A919AV02"/>
<protein>
    <submittedName>
        <fullName evidence="4">Lanthionine synthetase</fullName>
    </submittedName>
</protein>
<reference evidence="4" key="1">
    <citation type="journal article" date="2014" name="Int. J. Syst. Evol. Microbiol.">
        <title>Complete genome sequence of Corynebacterium casei LMG S-19264T (=DSM 44701T), isolated from a smear-ripened cheese.</title>
        <authorList>
            <consortium name="US DOE Joint Genome Institute (JGI-PGF)"/>
            <person name="Walter F."/>
            <person name="Albersmeier A."/>
            <person name="Kalinowski J."/>
            <person name="Ruckert C."/>
        </authorList>
    </citation>
    <scope>NUCLEOTIDE SEQUENCE</scope>
    <source>
        <strain evidence="4">JCM 4477</strain>
    </source>
</reference>
<evidence type="ECO:0000256" key="2">
    <source>
        <dbReference type="SAM" id="MobiDB-lite"/>
    </source>
</evidence>
<dbReference type="Gene3D" id="1.50.10.10">
    <property type="match status" value="1"/>
</dbReference>
<dbReference type="InterPro" id="IPR025410">
    <property type="entry name" value="Lant_dehyd"/>
</dbReference>
<keyword evidence="5" id="KW-1185">Reference proteome</keyword>
<accession>A0A919AV02</accession>
<comment type="caution">
    <text evidence="4">The sequence shown here is derived from an EMBL/GenBank/DDBJ whole genome shotgun (WGS) entry which is preliminary data.</text>
</comment>
<dbReference type="EMBL" id="BNBI01000017">
    <property type="protein sequence ID" value="GHF27909.1"/>
    <property type="molecule type" value="Genomic_DNA"/>
</dbReference>
<dbReference type="PIRSF" id="PIRSF037228">
    <property type="entry name" value="Lant_mod_RumM"/>
    <property type="match status" value="1"/>
</dbReference>
<keyword evidence="1" id="KW-0862">Zinc</keyword>
<dbReference type="GO" id="GO:0031179">
    <property type="term" value="P:peptide modification"/>
    <property type="evidence" value="ECO:0007669"/>
    <property type="project" value="InterPro"/>
</dbReference>
<evidence type="ECO:0000313" key="5">
    <source>
        <dbReference type="Proteomes" id="UP000630718"/>
    </source>
</evidence>
<dbReference type="Proteomes" id="UP000630718">
    <property type="component" value="Unassembled WGS sequence"/>
</dbReference>
<feature type="domain" description="Lantibiotic biosynthesis protein dehydration" evidence="3">
    <location>
        <begin position="208"/>
        <end position="582"/>
    </location>
</feature>
<dbReference type="GO" id="GO:0005975">
    <property type="term" value="P:carbohydrate metabolic process"/>
    <property type="evidence" value="ECO:0007669"/>
    <property type="project" value="InterPro"/>
</dbReference>
<feature type="binding site" evidence="1">
    <location>
        <position position="934"/>
    </location>
    <ligand>
        <name>Zn(2+)</name>
        <dbReference type="ChEBI" id="CHEBI:29105"/>
    </ligand>
</feature>
<dbReference type="RefSeq" id="WP_190207761.1">
    <property type="nucleotide sequence ID" value="NZ_BNBI01000017.1"/>
</dbReference>
<dbReference type="Pfam" id="PF05147">
    <property type="entry name" value="LANC_like"/>
    <property type="match status" value="1"/>
</dbReference>
<dbReference type="SMART" id="SM01260">
    <property type="entry name" value="LANC_like"/>
    <property type="match status" value="1"/>
</dbReference>
<dbReference type="NCBIfam" id="TIGR03897">
    <property type="entry name" value="lanti_2_LanM"/>
    <property type="match status" value="1"/>
</dbReference>
<dbReference type="GO" id="GO:0046872">
    <property type="term" value="F:metal ion binding"/>
    <property type="evidence" value="ECO:0007669"/>
    <property type="project" value="UniProtKB-KW"/>
</dbReference>
<reference evidence="4" key="2">
    <citation type="submission" date="2020-09" db="EMBL/GenBank/DDBJ databases">
        <authorList>
            <person name="Sun Q."/>
            <person name="Ohkuma M."/>
        </authorList>
    </citation>
    <scope>NUCLEOTIDE SEQUENCE</scope>
    <source>
        <strain evidence="4">JCM 4477</strain>
    </source>
</reference>
<dbReference type="InterPro" id="IPR012341">
    <property type="entry name" value="6hp_glycosidase-like_sf"/>
</dbReference>
<feature type="binding site" evidence="1">
    <location>
        <position position="980"/>
    </location>
    <ligand>
        <name>Zn(2+)</name>
        <dbReference type="ChEBI" id="CHEBI:29105"/>
    </ligand>
</feature>
<gene>
    <name evidence="4" type="ORF">GCM10018772_61950</name>
</gene>
<feature type="binding site" evidence="1">
    <location>
        <position position="979"/>
    </location>
    <ligand>
        <name>Zn(2+)</name>
        <dbReference type="ChEBI" id="CHEBI:29105"/>
    </ligand>
</feature>
<dbReference type="PRINTS" id="PR01950">
    <property type="entry name" value="LANCSUPER"/>
</dbReference>
<evidence type="ECO:0000259" key="3">
    <source>
        <dbReference type="Pfam" id="PF13575"/>
    </source>
</evidence>
<name>A0A919AV02_9ACTN</name>
<dbReference type="PRINTS" id="PR01955">
    <property type="entry name" value="LANCFRANKIA"/>
</dbReference>
<dbReference type="SUPFAM" id="SSF158745">
    <property type="entry name" value="LanC-like"/>
    <property type="match status" value="1"/>
</dbReference>
<dbReference type="CDD" id="cd04792">
    <property type="entry name" value="LanM-like"/>
    <property type="match status" value="1"/>
</dbReference>
<dbReference type="InterPro" id="IPR017146">
    <property type="entry name" value="Lanti_2_LanM"/>
</dbReference>
<evidence type="ECO:0000313" key="4">
    <source>
        <dbReference type="EMBL" id="GHF27909.1"/>
    </source>
</evidence>
<organism evidence="4 5">
    <name type="scientific">Streptomyces fumanus</name>
    <dbReference type="NCBI Taxonomy" id="67302"/>
    <lineage>
        <taxon>Bacteria</taxon>
        <taxon>Bacillati</taxon>
        <taxon>Actinomycetota</taxon>
        <taxon>Actinomycetes</taxon>
        <taxon>Kitasatosporales</taxon>
        <taxon>Streptomycetaceae</taxon>
        <taxon>Streptomyces</taxon>
    </lineage>
</organism>
<dbReference type="Pfam" id="PF13575">
    <property type="entry name" value="DUF4135"/>
    <property type="match status" value="1"/>
</dbReference>
<evidence type="ECO:0000256" key="1">
    <source>
        <dbReference type="PIRSR" id="PIRSR607822-1"/>
    </source>
</evidence>
<sequence length="1064" mass="113800">MVDTSPLRLAAARAVPLSRRGRATVTDASLGGRADRVLARWRAQRPFDQDGWFERRLAADSLDPGLLRDLLTEPAAALAERLGAEEPWARHLASVFAEPPPTPAVEIPDRDAFATLVAPLLTAARDRLRAGIAALGPTPFGTPEEITAHLLPSLTAPAHAMAVRTMIVELEVARLTGQLTGATPQERYRDFVLRLADLARAVQILAEYPVLARRLTVAAEQWTDTHLTLVRRLVADLPDVSRTFSPGVPLGRLTEIRTGLGDAHRGGATVTALRFANGTRIVYKPRPLDVDLHFQDLLRWLNPRLRLPLLEVTHLPRDGYGWVAHVAARHCGDGAELHAFYHRAGTLAAVLYVLDAVDCHAQNLIAHGDQPVLVDCEAFFHPDLREPAKDLSSSERLARHDAAHSVLRSGLLPQRVWDEDGNGGADVSALGWDPDQAPPRTVPYVDGEGTDRMRIAYRPMNLQGVNSRPLPADQPLELADFADDLDAGFTEAYRIMARARPGVRRLLRAFAADHTRLLRRDTLEYRSLLAAGDHPDLLRDALDHDRHLDRLWALAAWEESAEAFLAHERADLWNNDVPLFTVRPDGVDAHASTGVLIPSVVDRPALDTALDKLDSLGPADLARQRELLLLSVTTATGTSEPSRPRVAAPRPDTPAPAPDPGAIRARALAKATEAADHLLRRAYRGPADLAWIGPNWTPPGRWAPAELGPDLYSGTAGIALFLHHLALRTGEATYRNAARAAGVTLRHQAGRRADRLTGGLTGTGGILYTLAHLTAHRPDARLAALADTLVRRAAATAAEDESFDVIDGCAGTIAGLAAWGAVHPSGAVTDALARCAGRLADRAAPQPGGGVGWLPRALAGRADRPLAGFAHGASGIAWALTRAGSLLGDERLAALAREALEYERTLFDAEAANWRDVRADGSPGAAASHPVLWCHGAAGIALARVELCAELDDARLRQERAVALATVARDGFGHNFSLCHGDLGNLDPLLLAGGAAAGTALRQAAVTLDALEARGWVCGMPSGVHSPSLMTGVAGIGYGLLRLAAPETVPSLLALRPPGATPVR</sequence>
<dbReference type="InterPro" id="IPR007822">
    <property type="entry name" value="LANC-like"/>
</dbReference>
<proteinExistence type="predicted"/>
<keyword evidence="1" id="KW-0479">Metal-binding</keyword>